<evidence type="ECO:0000256" key="3">
    <source>
        <dbReference type="ARBA" id="ARBA00023163"/>
    </source>
</evidence>
<evidence type="ECO:0000256" key="1">
    <source>
        <dbReference type="ARBA" id="ARBA00023015"/>
    </source>
</evidence>
<keyword evidence="2 5" id="KW-0238">DNA-binding</keyword>
<gene>
    <name evidence="5" type="ORF">SAMN02745168_2516</name>
</gene>
<dbReference type="InterPro" id="IPR008920">
    <property type="entry name" value="TF_FadR/GntR_C"/>
</dbReference>
<keyword evidence="6" id="KW-1185">Reference proteome</keyword>
<dbReference type="InterPro" id="IPR011711">
    <property type="entry name" value="GntR_C"/>
</dbReference>
<dbReference type="PROSITE" id="PS50949">
    <property type="entry name" value="HTH_GNTR"/>
    <property type="match status" value="1"/>
</dbReference>
<dbReference type="SUPFAM" id="SSF48008">
    <property type="entry name" value="GntR ligand-binding domain-like"/>
    <property type="match status" value="1"/>
</dbReference>
<dbReference type="InterPro" id="IPR000524">
    <property type="entry name" value="Tscrpt_reg_HTH_GntR"/>
</dbReference>
<keyword evidence="3" id="KW-0804">Transcription</keyword>
<dbReference type="Proteomes" id="UP000192790">
    <property type="component" value="Unassembled WGS sequence"/>
</dbReference>
<dbReference type="SUPFAM" id="SSF46785">
    <property type="entry name" value="Winged helix' DNA-binding domain"/>
    <property type="match status" value="1"/>
</dbReference>
<dbReference type="InterPro" id="IPR036390">
    <property type="entry name" value="WH_DNA-bd_sf"/>
</dbReference>
<dbReference type="CDD" id="cd07377">
    <property type="entry name" value="WHTH_GntR"/>
    <property type="match status" value="1"/>
</dbReference>
<dbReference type="OrthoDB" id="9799482at2"/>
<dbReference type="Gene3D" id="1.10.10.10">
    <property type="entry name" value="Winged helix-like DNA-binding domain superfamily/Winged helix DNA-binding domain"/>
    <property type="match status" value="1"/>
</dbReference>
<keyword evidence="1" id="KW-0805">Transcription regulation</keyword>
<dbReference type="Pfam" id="PF00392">
    <property type="entry name" value="GntR"/>
    <property type="match status" value="1"/>
</dbReference>
<evidence type="ECO:0000259" key="4">
    <source>
        <dbReference type="PROSITE" id="PS50949"/>
    </source>
</evidence>
<dbReference type="GO" id="GO:0003677">
    <property type="term" value="F:DNA binding"/>
    <property type="evidence" value="ECO:0007669"/>
    <property type="project" value="UniProtKB-KW"/>
</dbReference>
<sequence length="228" mass="26378">MSAVGDKKNEYVAPNTTARQVADHLSKRIVNGELETGRPLKILELAAEYSVSQTSVREALHILEKSYLVESVSRRGFFVKGVTADEIYDVWEIKRRLWGYAARVFTERNYASPEIRDRALELCSRLAAAAQKGKYEDAFSYNFQLSDHLIRYCGNEQLGKILQSIENLVKRWRIRSIRMGDNLGETGRLMVLFSDALRDNRPDLAEQHIEEFIRMDRRTLLEHLNELK</sequence>
<dbReference type="STRING" id="1122930.SAMN02745168_2516"/>
<dbReference type="InterPro" id="IPR036388">
    <property type="entry name" value="WH-like_DNA-bd_sf"/>
</dbReference>
<dbReference type="GO" id="GO:0003700">
    <property type="term" value="F:DNA-binding transcription factor activity"/>
    <property type="evidence" value="ECO:0007669"/>
    <property type="project" value="InterPro"/>
</dbReference>
<organism evidence="5 6">
    <name type="scientific">Papillibacter cinnamivorans DSM 12816</name>
    <dbReference type="NCBI Taxonomy" id="1122930"/>
    <lineage>
        <taxon>Bacteria</taxon>
        <taxon>Bacillati</taxon>
        <taxon>Bacillota</taxon>
        <taxon>Clostridia</taxon>
        <taxon>Eubacteriales</taxon>
        <taxon>Oscillospiraceae</taxon>
        <taxon>Papillibacter</taxon>
    </lineage>
</organism>
<reference evidence="5 6" key="1">
    <citation type="submission" date="2017-04" db="EMBL/GenBank/DDBJ databases">
        <authorList>
            <person name="Afonso C.L."/>
            <person name="Miller P.J."/>
            <person name="Scott M.A."/>
            <person name="Spackman E."/>
            <person name="Goraichik I."/>
            <person name="Dimitrov K.M."/>
            <person name="Suarez D.L."/>
            <person name="Swayne D.E."/>
        </authorList>
    </citation>
    <scope>NUCLEOTIDE SEQUENCE [LARGE SCALE GENOMIC DNA]</scope>
    <source>
        <strain evidence="5 6">DSM 12816</strain>
    </source>
</reference>
<protein>
    <submittedName>
        <fullName evidence="5">DNA-binding transcriptional regulator, GntR family</fullName>
    </submittedName>
</protein>
<dbReference type="Gene3D" id="1.20.120.530">
    <property type="entry name" value="GntR ligand-binding domain-like"/>
    <property type="match status" value="1"/>
</dbReference>
<accession>A0A1W2C3R0</accession>
<dbReference type="PANTHER" id="PTHR43537">
    <property type="entry name" value="TRANSCRIPTIONAL REGULATOR, GNTR FAMILY"/>
    <property type="match status" value="1"/>
</dbReference>
<proteinExistence type="predicted"/>
<dbReference type="AlphaFoldDB" id="A0A1W2C3R0"/>
<dbReference type="SMART" id="SM00345">
    <property type="entry name" value="HTH_GNTR"/>
    <property type="match status" value="1"/>
</dbReference>
<evidence type="ECO:0000313" key="5">
    <source>
        <dbReference type="EMBL" id="SMC79348.1"/>
    </source>
</evidence>
<evidence type="ECO:0000313" key="6">
    <source>
        <dbReference type="Proteomes" id="UP000192790"/>
    </source>
</evidence>
<dbReference type="PANTHER" id="PTHR43537:SF24">
    <property type="entry name" value="GLUCONATE OPERON TRANSCRIPTIONAL REPRESSOR"/>
    <property type="match status" value="1"/>
</dbReference>
<evidence type="ECO:0000256" key="2">
    <source>
        <dbReference type="ARBA" id="ARBA00023125"/>
    </source>
</evidence>
<name>A0A1W2C3R0_9FIRM</name>
<feature type="domain" description="HTH gntR-type" evidence="4">
    <location>
        <begin position="15"/>
        <end position="82"/>
    </location>
</feature>
<dbReference type="Pfam" id="PF07729">
    <property type="entry name" value="FCD"/>
    <property type="match status" value="1"/>
</dbReference>
<dbReference type="EMBL" id="FWXW01000007">
    <property type="protein sequence ID" value="SMC79348.1"/>
    <property type="molecule type" value="Genomic_DNA"/>
</dbReference>
<dbReference type="RefSeq" id="WP_084235192.1">
    <property type="nucleotide sequence ID" value="NZ_FWXW01000007.1"/>
</dbReference>